<dbReference type="InterPro" id="IPR033248">
    <property type="entry name" value="Transketolase_C"/>
</dbReference>
<evidence type="ECO:0000256" key="1">
    <source>
        <dbReference type="ARBA" id="ARBA00001964"/>
    </source>
</evidence>
<evidence type="ECO:0000313" key="8">
    <source>
        <dbReference type="Proteomes" id="UP000050515"/>
    </source>
</evidence>
<dbReference type="Pfam" id="PF02780">
    <property type="entry name" value="Transketolase_C"/>
    <property type="match status" value="1"/>
</dbReference>
<dbReference type="FunFam" id="3.40.50.920:FF:000001">
    <property type="entry name" value="Pyruvate dehydrogenase E1 beta subunit"/>
    <property type="match status" value="1"/>
</dbReference>
<dbReference type="InterPro" id="IPR005475">
    <property type="entry name" value="Transketolase-like_Pyr-bd"/>
</dbReference>
<dbReference type="Gene3D" id="3.40.50.970">
    <property type="match status" value="1"/>
</dbReference>
<comment type="cofactor">
    <cofactor evidence="1">
        <name>thiamine diphosphate</name>
        <dbReference type="ChEBI" id="CHEBI:58937"/>
    </cofactor>
</comment>
<dbReference type="SMART" id="SM00861">
    <property type="entry name" value="Transket_pyr"/>
    <property type="match status" value="1"/>
</dbReference>
<dbReference type="SUPFAM" id="SSF52922">
    <property type="entry name" value="TK C-terminal domain-like"/>
    <property type="match status" value="1"/>
</dbReference>
<dbReference type="PANTHER" id="PTHR43257">
    <property type="entry name" value="PYRUVATE DEHYDROGENASE E1 COMPONENT BETA SUBUNIT"/>
    <property type="match status" value="1"/>
</dbReference>
<dbReference type="InterPro" id="IPR029061">
    <property type="entry name" value="THDP-binding"/>
</dbReference>
<evidence type="ECO:0000256" key="2">
    <source>
        <dbReference type="ARBA" id="ARBA00023002"/>
    </source>
</evidence>
<organism evidence="5 8">
    <name type="scientific">Acidiplasma aeolicum</name>
    <dbReference type="NCBI Taxonomy" id="507754"/>
    <lineage>
        <taxon>Archaea</taxon>
        <taxon>Methanobacteriati</taxon>
        <taxon>Thermoplasmatota</taxon>
        <taxon>Thermoplasmata</taxon>
        <taxon>Thermoplasmatales</taxon>
        <taxon>Ferroplasmaceae</taxon>
        <taxon>Acidiplasma</taxon>
    </lineage>
</organism>
<keyword evidence="2" id="KW-0560">Oxidoreductase</keyword>
<keyword evidence="5" id="KW-0670">Pyruvate</keyword>
<reference evidence="5 8" key="1">
    <citation type="submission" date="2015-09" db="EMBL/GenBank/DDBJ databases">
        <title>Draft genome sequence of Acidiplasma aeolicum DSM 18409.</title>
        <authorList>
            <person name="Hemp J."/>
        </authorList>
    </citation>
    <scope>NUCLEOTIDE SEQUENCE [LARGE SCALE GENOMIC DNA]</scope>
    <source>
        <strain evidence="5 8">V</strain>
    </source>
</reference>
<dbReference type="PANTHER" id="PTHR43257:SF2">
    <property type="entry name" value="PYRUVATE DEHYDROGENASE E1 COMPONENT SUBUNIT BETA"/>
    <property type="match status" value="1"/>
</dbReference>
<dbReference type="EMBL" id="LJCQ01000264">
    <property type="protein sequence ID" value="KPV46325.1"/>
    <property type="molecule type" value="Genomic_DNA"/>
</dbReference>
<accession>A0A0N8PQ73</accession>
<dbReference type="GO" id="GO:0006082">
    <property type="term" value="P:organic acid metabolic process"/>
    <property type="evidence" value="ECO:0007669"/>
    <property type="project" value="UniProtKB-ARBA"/>
</dbReference>
<proteinExistence type="predicted"/>
<feature type="domain" description="Transketolase-like pyrimidine-binding" evidence="4">
    <location>
        <begin position="1"/>
        <end position="174"/>
    </location>
</feature>
<dbReference type="Pfam" id="PF02779">
    <property type="entry name" value="Transket_pyr"/>
    <property type="match status" value="1"/>
</dbReference>
<sequence>MYMAISEGISQEMEKDSSVLYMGEDVGVYGGIFGATTGLYKKFGPERVRDTPISESAFIGASSGLAAAGKRPIVELMFTDFLGVTFDPIMNHIAKNYYMSGGNVKMPIVITTAIGGGYGDAAQHSQTLFPIFAHIPGLKVVVPSNSYDAKGLMISAIRDDNPVIYMFHKGLMGLPWMPYPQSSVVEVPEEEYTVPIGKAKIVKTGNDITIVSVGSTVHMALEAADELKKDGIDAEVIDLRTVKPIDKETILNSIKKTGYMLAVDEDYESYGLTSEAISIASELGFKDLKTAPRRIAYPDIPVPYSRNMESFSLPSSEKIIKTVKEMIM</sequence>
<gene>
    <name evidence="6" type="ORF">AOG54_02770</name>
    <name evidence="5" type="ORF">SE19_06020</name>
</gene>
<dbReference type="AlphaFoldDB" id="A0A0N8PQ73"/>
<protein>
    <submittedName>
        <fullName evidence="5">Pyruvate dehydrogenase</fullName>
    </submittedName>
</protein>
<evidence type="ECO:0000313" key="5">
    <source>
        <dbReference type="EMBL" id="KPV46325.1"/>
    </source>
</evidence>
<evidence type="ECO:0000256" key="3">
    <source>
        <dbReference type="ARBA" id="ARBA00023052"/>
    </source>
</evidence>
<dbReference type="SUPFAM" id="SSF52518">
    <property type="entry name" value="Thiamin diphosphate-binding fold (THDP-binding)"/>
    <property type="match status" value="1"/>
</dbReference>
<evidence type="ECO:0000259" key="4">
    <source>
        <dbReference type="SMART" id="SM00861"/>
    </source>
</evidence>
<dbReference type="NCBIfam" id="NF006667">
    <property type="entry name" value="PRK09212.1"/>
    <property type="match status" value="1"/>
</dbReference>
<keyword evidence="3" id="KW-0786">Thiamine pyrophosphate</keyword>
<evidence type="ECO:0000313" key="7">
    <source>
        <dbReference type="Proteomes" id="UP000050320"/>
    </source>
</evidence>
<dbReference type="CDD" id="cd07036">
    <property type="entry name" value="TPP_PYR_E1-PDHc-beta_like"/>
    <property type="match status" value="1"/>
</dbReference>
<dbReference type="GO" id="GO:0044272">
    <property type="term" value="P:sulfur compound biosynthetic process"/>
    <property type="evidence" value="ECO:0007669"/>
    <property type="project" value="UniProtKB-ARBA"/>
</dbReference>
<dbReference type="Proteomes" id="UP000050320">
    <property type="component" value="Unassembled WGS sequence"/>
</dbReference>
<comment type="caution">
    <text evidence="5">The sequence shown here is derived from an EMBL/GenBank/DDBJ whole genome shotgun (WGS) entry which is preliminary data.</text>
</comment>
<evidence type="ECO:0000313" key="6">
    <source>
        <dbReference type="EMBL" id="KQB35754.1"/>
    </source>
</evidence>
<dbReference type="GO" id="GO:0016491">
    <property type="term" value="F:oxidoreductase activity"/>
    <property type="evidence" value="ECO:0007669"/>
    <property type="project" value="UniProtKB-KW"/>
</dbReference>
<dbReference type="EMBL" id="LKBG01000089">
    <property type="protein sequence ID" value="KQB35754.1"/>
    <property type="molecule type" value="Genomic_DNA"/>
</dbReference>
<name>A0A0N8PQ73_9ARCH</name>
<reference evidence="6 7" key="2">
    <citation type="submission" date="2015-09" db="EMBL/GenBank/DDBJ databases">
        <title>Heavy metals and arsenic resistance mechanisms in polyextremophilic archaea of the family Ferroplasmaceae.</title>
        <authorList>
            <person name="Bulaev A.G."/>
            <person name="Kanygina A.V."/>
        </authorList>
    </citation>
    <scope>NUCLEOTIDE SEQUENCE [LARGE SCALE GENOMIC DNA]</scope>
    <source>
        <strain evidence="6 7">VT</strain>
    </source>
</reference>
<dbReference type="Proteomes" id="UP000050515">
    <property type="component" value="Unassembled WGS sequence"/>
</dbReference>
<dbReference type="PATRIC" id="fig|507754.4.peg.765"/>
<dbReference type="InterPro" id="IPR009014">
    <property type="entry name" value="Transketo_C/PFOR_II"/>
</dbReference>
<dbReference type="FunFam" id="3.40.50.970:FF:000001">
    <property type="entry name" value="Pyruvate dehydrogenase E1 beta subunit"/>
    <property type="match status" value="1"/>
</dbReference>
<keyword evidence="7" id="KW-1185">Reference proteome</keyword>
<dbReference type="Gene3D" id="3.40.50.920">
    <property type="match status" value="1"/>
</dbReference>